<evidence type="ECO:0000256" key="3">
    <source>
        <dbReference type="PROSITE-ProRule" id="PRU00169"/>
    </source>
</evidence>
<accession>A0A1I5XNV2</accession>
<dbReference type="InterPro" id="IPR011006">
    <property type="entry name" value="CheY-like_superfamily"/>
</dbReference>
<dbReference type="GO" id="GO:0000160">
    <property type="term" value="P:phosphorelay signal transduction system"/>
    <property type="evidence" value="ECO:0007669"/>
    <property type="project" value="InterPro"/>
</dbReference>
<dbReference type="EMBL" id="FOXO01000035">
    <property type="protein sequence ID" value="SFQ33629.1"/>
    <property type="molecule type" value="Genomic_DNA"/>
</dbReference>
<dbReference type="Gene3D" id="3.40.50.2300">
    <property type="match status" value="1"/>
</dbReference>
<name>A0A1I5XNV2_9FIRM</name>
<evidence type="ECO:0000313" key="5">
    <source>
        <dbReference type="EMBL" id="SFQ33629.1"/>
    </source>
</evidence>
<evidence type="ECO:0000259" key="4">
    <source>
        <dbReference type="PROSITE" id="PS50110"/>
    </source>
</evidence>
<evidence type="ECO:0000256" key="2">
    <source>
        <dbReference type="ARBA" id="ARBA00024867"/>
    </source>
</evidence>
<dbReference type="Proteomes" id="UP000182624">
    <property type="component" value="Unassembled WGS sequence"/>
</dbReference>
<feature type="domain" description="Response regulatory" evidence="4">
    <location>
        <begin position="3"/>
        <end position="118"/>
    </location>
</feature>
<dbReference type="InterPro" id="IPR001789">
    <property type="entry name" value="Sig_transdc_resp-reg_receiver"/>
</dbReference>
<dbReference type="PANTHER" id="PTHR43228">
    <property type="entry name" value="TWO-COMPONENT RESPONSE REGULATOR"/>
    <property type="match status" value="1"/>
</dbReference>
<comment type="function">
    <text evidence="2">May play the central regulatory role in sporulation. It may be an element of the effector pathway responsible for the activation of sporulation genes in response to nutritional stress. Spo0A may act in concert with spo0H (a sigma factor) to control the expression of some genes that are critical to the sporulation process.</text>
</comment>
<dbReference type="PROSITE" id="PS50110">
    <property type="entry name" value="RESPONSE_REGULATORY"/>
    <property type="match status" value="1"/>
</dbReference>
<dbReference type="PANTHER" id="PTHR43228:SF1">
    <property type="entry name" value="TWO-COMPONENT RESPONSE REGULATOR ARR22"/>
    <property type="match status" value="1"/>
</dbReference>
<evidence type="ECO:0000256" key="1">
    <source>
        <dbReference type="ARBA" id="ARBA00018672"/>
    </source>
</evidence>
<dbReference type="AlphaFoldDB" id="A0A1I5XNV2"/>
<proteinExistence type="predicted"/>
<dbReference type="RefSeq" id="WP_074891346.1">
    <property type="nucleotide sequence ID" value="NZ_FOXO01000035.1"/>
</dbReference>
<dbReference type="SMART" id="SM00448">
    <property type="entry name" value="REC"/>
    <property type="match status" value="1"/>
</dbReference>
<dbReference type="Pfam" id="PF00072">
    <property type="entry name" value="Response_reg"/>
    <property type="match status" value="1"/>
</dbReference>
<reference evidence="6" key="1">
    <citation type="submission" date="2016-10" db="EMBL/GenBank/DDBJ databases">
        <authorList>
            <person name="Varghese N."/>
            <person name="Submissions S."/>
        </authorList>
    </citation>
    <scope>NUCLEOTIDE SEQUENCE [LARGE SCALE GENOMIC DNA]</scope>
    <source>
        <strain evidence="6">P18</strain>
    </source>
</reference>
<protein>
    <recommendedName>
        <fullName evidence="1">Stage 0 sporulation protein A homolog</fullName>
    </recommendedName>
</protein>
<dbReference type="OrthoDB" id="9790669at2"/>
<sequence length="123" mass="13535">MAGILIVDDSPVNRNLLRNMLEIEGYEVVGEAENGKEGYDKFLDLSPSITILDISMPQLNGIDLLRLIKSRDPLAKVVMLSANSESEKVREAAQHGADEYVTKPYTKTAVLEAIKRCVESANS</sequence>
<evidence type="ECO:0000313" key="6">
    <source>
        <dbReference type="Proteomes" id="UP000182624"/>
    </source>
</evidence>
<keyword evidence="3" id="KW-0597">Phosphoprotein</keyword>
<dbReference type="InterPro" id="IPR052048">
    <property type="entry name" value="ST_Response_Regulator"/>
</dbReference>
<feature type="modified residue" description="4-aspartylphosphate" evidence="3">
    <location>
        <position position="53"/>
    </location>
</feature>
<organism evidence="5 6">
    <name type="scientific">Butyrivibrio proteoclasticus</name>
    <dbReference type="NCBI Taxonomy" id="43305"/>
    <lineage>
        <taxon>Bacteria</taxon>
        <taxon>Bacillati</taxon>
        <taxon>Bacillota</taxon>
        <taxon>Clostridia</taxon>
        <taxon>Lachnospirales</taxon>
        <taxon>Lachnospiraceae</taxon>
        <taxon>Butyrivibrio</taxon>
    </lineage>
</organism>
<dbReference type="SUPFAM" id="SSF52172">
    <property type="entry name" value="CheY-like"/>
    <property type="match status" value="1"/>
</dbReference>
<gene>
    <name evidence="5" type="ORF">SAMN04487928_13521</name>
</gene>
<keyword evidence="6" id="KW-1185">Reference proteome</keyword>